<evidence type="ECO:0008006" key="5">
    <source>
        <dbReference type="Google" id="ProtNLM"/>
    </source>
</evidence>
<feature type="compositionally biased region" description="Polar residues" evidence="1">
    <location>
        <begin position="28"/>
        <end position="37"/>
    </location>
</feature>
<dbReference type="EMBL" id="CP012402">
    <property type="protein sequence ID" value="ALG72580.1"/>
    <property type="molecule type" value="Genomic_DNA"/>
</dbReference>
<organism evidence="3 4">
    <name type="scientific">Azospirillum thiophilum</name>
    <dbReference type="NCBI Taxonomy" id="528244"/>
    <lineage>
        <taxon>Bacteria</taxon>
        <taxon>Pseudomonadati</taxon>
        <taxon>Pseudomonadota</taxon>
        <taxon>Alphaproteobacteria</taxon>
        <taxon>Rhodospirillales</taxon>
        <taxon>Azospirillaceae</taxon>
        <taxon>Azospirillum</taxon>
    </lineage>
</organism>
<reference evidence="3 4" key="2">
    <citation type="journal article" date="2016" name="Genome Announc.">
        <title>Complete Genome Sequence of a Strain of Azospirillum thiophilum Isolated from a Sulfide Spring.</title>
        <authorList>
            <person name="Fomenkov A."/>
            <person name="Vincze T."/>
            <person name="Grabovich M."/>
            <person name="Anton B.P."/>
            <person name="Dubinina G."/>
            <person name="Orlova M."/>
            <person name="Belousova E."/>
            <person name="Roberts R.J."/>
        </authorList>
    </citation>
    <scope>NUCLEOTIDE SEQUENCE [LARGE SCALE GENOMIC DNA]</scope>
    <source>
        <strain evidence="3 4">BV-S</strain>
    </source>
</reference>
<name>A0AAC8ZUZ7_9PROT</name>
<keyword evidence="4" id="KW-1185">Reference proteome</keyword>
<dbReference type="AlphaFoldDB" id="A0AAC8ZUZ7"/>
<proteinExistence type="predicted"/>
<dbReference type="KEGG" id="ati:AL072_16115"/>
<feature type="chain" id="PRO_5042271260" description="Ig-like domain-containing protein" evidence="2">
    <location>
        <begin position="18"/>
        <end position="120"/>
    </location>
</feature>
<evidence type="ECO:0000313" key="4">
    <source>
        <dbReference type="Proteomes" id="UP000069935"/>
    </source>
</evidence>
<feature type="signal peptide" evidence="2">
    <location>
        <begin position="1"/>
        <end position="17"/>
    </location>
</feature>
<keyword evidence="2" id="KW-0732">Signal</keyword>
<accession>A0AAC8ZUZ7</accession>
<evidence type="ECO:0000313" key="3">
    <source>
        <dbReference type="EMBL" id="ALG72580.1"/>
    </source>
</evidence>
<sequence length="120" mass="12522">MPVIALAMSLSACAATAGDGQNAAAPPTGTTTLSAEVSTGRISSTFQPRMNSRVTIPCEASDASWFRYTSQGFVCIGGPAPEPVAEGTRREIRDCPDGRWIKQDGGDFLCTPTSRPDAPS</sequence>
<reference evidence="4" key="1">
    <citation type="submission" date="2015-08" db="EMBL/GenBank/DDBJ databases">
        <title>Complete Genome Sequence of Azospirillum thiophilum BV-S.</title>
        <authorList>
            <person name="Fomenkov A."/>
            <person name="Vincze T."/>
            <person name="Grabovich M."/>
            <person name="Dubinina G."/>
            <person name="Orlova M."/>
            <person name="Belousova E."/>
            <person name="Roberts R.J."/>
        </authorList>
    </citation>
    <scope>NUCLEOTIDE SEQUENCE [LARGE SCALE GENOMIC DNA]</scope>
    <source>
        <strain evidence="4">BV-S</strain>
    </source>
</reference>
<dbReference type="Proteomes" id="UP000069935">
    <property type="component" value="Chromosome 2"/>
</dbReference>
<protein>
    <recommendedName>
        <fullName evidence="5">Ig-like domain-containing protein</fullName>
    </recommendedName>
</protein>
<evidence type="ECO:0000256" key="1">
    <source>
        <dbReference type="SAM" id="MobiDB-lite"/>
    </source>
</evidence>
<gene>
    <name evidence="3" type="ORF">AL072_16115</name>
</gene>
<feature type="region of interest" description="Disordered" evidence="1">
    <location>
        <begin position="18"/>
        <end position="37"/>
    </location>
</feature>
<evidence type="ECO:0000256" key="2">
    <source>
        <dbReference type="SAM" id="SignalP"/>
    </source>
</evidence>